<gene>
    <name evidence="4" type="ORF">SAMN04488041_101391</name>
</gene>
<organism evidence="4 5">
    <name type="scientific">Sulfitobacter pontiacus</name>
    <dbReference type="NCBI Taxonomy" id="60137"/>
    <lineage>
        <taxon>Bacteria</taxon>
        <taxon>Pseudomonadati</taxon>
        <taxon>Pseudomonadota</taxon>
        <taxon>Alphaproteobacteria</taxon>
        <taxon>Rhodobacterales</taxon>
        <taxon>Roseobacteraceae</taxon>
        <taxon>Sulfitobacter</taxon>
    </lineage>
</organism>
<dbReference type="InterPro" id="IPR046453">
    <property type="entry name" value="GpA_ATPase"/>
</dbReference>
<accession>A0A1H2R4X1</accession>
<feature type="region of interest" description="Disordered" evidence="1">
    <location>
        <begin position="600"/>
        <end position="639"/>
    </location>
</feature>
<dbReference type="RefSeq" id="WP_074634623.1">
    <property type="nucleotide sequence ID" value="NZ_CP160849.1"/>
</dbReference>
<dbReference type="Pfam" id="PF20454">
    <property type="entry name" value="GpA_nuclease"/>
    <property type="match status" value="1"/>
</dbReference>
<dbReference type="InterPro" id="IPR008866">
    <property type="entry name" value="Phage_lambda_GpA-like"/>
</dbReference>
<evidence type="ECO:0000259" key="3">
    <source>
        <dbReference type="Pfam" id="PF20454"/>
    </source>
</evidence>
<dbReference type="InterPro" id="IPR027417">
    <property type="entry name" value="P-loop_NTPase"/>
</dbReference>
<dbReference type="GO" id="GO:0004519">
    <property type="term" value="F:endonuclease activity"/>
    <property type="evidence" value="ECO:0007669"/>
    <property type="project" value="InterPro"/>
</dbReference>
<feature type="compositionally biased region" description="Basic residues" evidence="1">
    <location>
        <begin position="616"/>
        <end position="639"/>
    </location>
</feature>
<dbReference type="GeneID" id="94019712"/>
<dbReference type="GO" id="GO:0016887">
    <property type="term" value="F:ATP hydrolysis activity"/>
    <property type="evidence" value="ECO:0007669"/>
    <property type="project" value="InterPro"/>
</dbReference>
<dbReference type="EMBL" id="FNNB01000001">
    <property type="protein sequence ID" value="SDW14512.1"/>
    <property type="molecule type" value="Genomic_DNA"/>
</dbReference>
<dbReference type="STRING" id="60137.SAMN04488041_101391"/>
<dbReference type="HAMAP" id="MF_04144">
    <property type="entry name" value="TERL_LAMBDA"/>
    <property type="match status" value="1"/>
</dbReference>
<dbReference type="InterPro" id="IPR046454">
    <property type="entry name" value="GpA_endonuclease"/>
</dbReference>
<feature type="domain" description="Terminase large subunit GpA endonuclease" evidence="3">
    <location>
        <begin position="304"/>
        <end position="584"/>
    </location>
</feature>
<evidence type="ECO:0000313" key="5">
    <source>
        <dbReference type="Proteomes" id="UP000183076"/>
    </source>
</evidence>
<feature type="domain" description="Phage terminase large subunit GpA ATPase" evidence="2">
    <location>
        <begin position="43"/>
        <end position="289"/>
    </location>
</feature>
<dbReference type="AlphaFoldDB" id="A0A1H2R4X1"/>
<evidence type="ECO:0000256" key="1">
    <source>
        <dbReference type="SAM" id="MobiDB-lite"/>
    </source>
</evidence>
<dbReference type="Gene3D" id="3.40.50.300">
    <property type="entry name" value="P-loop containing nucleotide triphosphate hydrolases"/>
    <property type="match status" value="1"/>
</dbReference>
<proteinExistence type="inferred from homology"/>
<dbReference type="GO" id="GO:0005524">
    <property type="term" value="F:ATP binding"/>
    <property type="evidence" value="ECO:0007669"/>
    <property type="project" value="InterPro"/>
</dbReference>
<evidence type="ECO:0000259" key="2">
    <source>
        <dbReference type="Pfam" id="PF05876"/>
    </source>
</evidence>
<evidence type="ECO:0000313" key="4">
    <source>
        <dbReference type="EMBL" id="SDW14512.1"/>
    </source>
</evidence>
<dbReference type="Pfam" id="PF05876">
    <property type="entry name" value="GpA_ATPase"/>
    <property type="match status" value="1"/>
</dbReference>
<reference evidence="5" key="1">
    <citation type="submission" date="2016-10" db="EMBL/GenBank/DDBJ databases">
        <authorList>
            <person name="Varghese N."/>
            <person name="Submissions S."/>
        </authorList>
    </citation>
    <scope>NUCLEOTIDE SEQUENCE [LARGE SCALE GENOMIC DNA]</scope>
    <source>
        <strain evidence="5">DSM 10014</strain>
    </source>
</reference>
<dbReference type="Proteomes" id="UP000183076">
    <property type="component" value="Unassembled WGS sequence"/>
</dbReference>
<sequence length="639" mass="72154">MSWPFGSAALMVATSFLAGLAPPPDLKPSEWAEQSVQIPVGNAIPGLISFDNAPYQREPLDMTADPSCHRITLKWGAQVGKTQLALCAQGFKIVHDPVSQLMMQPSEGDLQTWLTTKFNPLVEANPDLETRIATPRARKGVNNTRMKSYPGGFIMFAWSGSPKTQRGRSAPFIVCDETDGYDRTAEGHPVGLLWERANTFDDQRKLVEISTPTIRGISWIDHAYEQGDQRQFHVSCPQCDAVQTIEWSNVKWQKKADGEHMPESAYYECRANGCVWSDTDRYFAIRNAERLGHGWKAKKPFRGHASYHLNGLYSCFVKLKMIVQSFLDKKAAGDLQTFVNVTLAEAWEEEAETLEVEQLIARAEPFPSKVPMEVGVQTCGVDMQEDRLELERVGWGLGEESWSLDHQVFWGDPLKPEVWNQLFDYLDETFEHESGAQMRIASSCVDTGGSGGLTQAAYEQLRGKQRRNIFAIKGGKGWDNPIASAPKKSKSGKRARPVTLFTIGVNDAKLIVMRRAKQDTPGQGYCHWPVDRDPEWFHQLTAERLVTRFVRGFPIREWKKTRDRNEALDCRVYAYAALKILNPNILVRLRRIKPDDVHVAEDETAAGEPPEEAKPKARKTRRGKTRRTRPRGSGRINNR</sequence>
<protein>
    <submittedName>
        <fullName evidence="4">Phage terminase, large subunit GpA</fullName>
    </submittedName>
</protein>
<name>A0A1H2R4X1_9RHOB</name>